<comment type="similarity">
    <text evidence="1">Belongs to the DtxR/MntR family.</text>
</comment>
<gene>
    <name evidence="6" type="primary">mntR_9</name>
    <name evidence="6" type="ORF">SDC9_32669</name>
</gene>
<organism evidence="6">
    <name type="scientific">bioreactor metagenome</name>
    <dbReference type="NCBI Taxonomy" id="1076179"/>
    <lineage>
        <taxon>unclassified sequences</taxon>
        <taxon>metagenomes</taxon>
        <taxon>ecological metagenomes</taxon>
    </lineage>
</organism>
<dbReference type="InterPro" id="IPR050536">
    <property type="entry name" value="DtxR_MntR_Metal-Reg"/>
</dbReference>
<dbReference type="InterPro" id="IPR036421">
    <property type="entry name" value="Fe_dep_repressor_sf"/>
</dbReference>
<evidence type="ECO:0000256" key="1">
    <source>
        <dbReference type="ARBA" id="ARBA00007871"/>
    </source>
</evidence>
<dbReference type="PANTHER" id="PTHR33238">
    <property type="entry name" value="IRON (METAL) DEPENDENT REPRESSOR, DTXR FAMILY"/>
    <property type="match status" value="1"/>
</dbReference>
<dbReference type="InterPro" id="IPR036388">
    <property type="entry name" value="WH-like_DNA-bd_sf"/>
</dbReference>
<dbReference type="InterPro" id="IPR036390">
    <property type="entry name" value="WH_DNA-bd_sf"/>
</dbReference>
<dbReference type="EMBL" id="VSSQ01000226">
    <property type="protein sequence ID" value="MPL86685.1"/>
    <property type="molecule type" value="Genomic_DNA"/>
</dbReference>
<dbReference type="Gene3D" id="1.10.60.10">
    <property type="entry name" value="Iron dependent repressor, metal binding and dimerisation domain"/>
    <property type="match status" value="1"/>
</dbReference>
<dbReference type="InterPro" id="IPR001367">
    <property type="entry name" value="Fe_dep_repressor"/>
</dbReference>
<sequence length="134" mass="15093">MDPIPQASYNHRLTMKEEDYLEAILNVSLTKGYAKSRDVAVELDVGPSSVGEMFAKLDKKGLVVYRKYEGVTLTESGRIIAEQVKFRHDVLVEFLEMVGVPGDIANKDACFMEHELSTVTIQKIREFVAAKKQK</sequence>
<dbReference type="PROSITE" id="PS50944">
    <property type="entry name" value="HTH_DTXR"/>
    <property type="match status" value="1"/>
</dbReference>
<evidence type="ECO:0000256" key="4">
    <source>
        <dbReference type="ARBA" id="ARBA00023163"/>
    </source>
</evidence>
<keyword evidence="3" id="KW-0238">DNA-binding</keyword>
<dbReference type="PANTHER" id="PTHR33238:SF7">
    <property type="entry name" value="IRON-DEPENDENT TRANSCRIPTIONAL REGULATOR"/>
    <property type="match status" value="1"/>
</dbReference>
<dbReference type="GO" id="GO:0046914">
    <property type="term" value="F:transition metal ion binding"/>
    <property type="evidence" value="ECO:0007669"/>
    <property type="project" value="InterPro"/>
</dbReference>
<dbReference type="Pfam" id="PF01325">
    <property type="entry name" value="Fe_dep_repress"/>
    <property type="match status" value="1"/>
</dbReference>
<dbReference type="SUPFAM" id="SSF47979">
    <property type="entry name" value="Iron-dependent repressor protein, dimerization domain"/>
    <property type="match status" value="1"/>
</dbReference>
<dbReference type="GO" id="GO:0046983">
    <property type="term" value="F:protein dimerization activity"/>
    <property type="evidence" value="ECO:0007669"/>
    <property type="project" value="InterPro"/>
</dbReference>
<accession>A0A644V6M8</accession>
<dbReference type="Gene3D" id="1.10.10.10">
    <property type="entry name" value="Winged helix-like DNA-binding domain superfamily/Winged helix DNA-binding domain"/>
    <property type="match status" value="1"/>
</dbReference>
<dbReference type="GO" id="GO:0003677">
    <property type="term" value="F:DNA binding"/>
    <property type="evidence" value="ECO:0007669"/>
    <property type="project" value="UniProtKB-KW"/>
</dbReference>
<comment type="caution">
    <text evidence="6">The sequence shown here is derived from an EMBL/GenBank/DDBJ whole genome shotgun (WGS) entry which is preliminary data.</text>
</comment>
<proteinExistence type="inferred from homology"/>
<dbReference type="SUPFAM" id="SSF46785">
    <property type="entry name" value="Winged helix' DNA-binding domain"/>
    <property type="match status" value="1"/>
</dbReference>
<evidence type="ECO:0000313" key="6">
    <source>
        <dbReference type="EMBL" id="MPL86685.1"/>
    </source>
</evidence>
<keyword evidence="2" id="KW-0805">Transcription regulation</keyword>
<reference evidence="6" key="1">
    <citation type="submission" date="2019-08" db="EMBL/GenBank/DDBJ databases">
        <authorList>
            <person name="Kucharzyk K."/>
            <person name="Murdoch R.W."/>
            <person name="Higgins S."/>
            <person name="Loffler F."/>
        </authorList>
    </citation>
    <scope>NUCLEOTIDE SEQUENCE</scope>
</reference>
<dbReference type="SMART" id="SM00529">
    <property type="entry name" value="HTH_DTXR"/>
    <property type="match status" value="1"/>
</dbReference>
<dbReference type="InterPro" id="IPR022689">
    <property type="entry name" value="Iron_dep_repressor"/>
</dbReference>
<dbReference type="GO" id="GO:0003700">
    <property type="term" value="F:DNA-binding transcription factor activity"/>
    <property type="evidence" value="ECO:0007669"/>
    <property type="project" value="InterPro"/>
</dbReference>
<feature type="domain" description="HTH dtxR-type" evidence="5">
    <location>
        <begin position="13"/>
        <end position="74"/>
    </location>
</feature>
<keyword evidence="4" id="KW-0804">Transcription</keyword>
<evidence type="ECO:0000259" key="5">
    <source>
        <dbReference type="PROSITE" id="PS50944"/>
    </source>
</evidence>
<dbReference type="Pfam" id="PF02742">
    <property type="entry name" value="Fe_dep_repr_C"/>
    <property type="match status" value="1"/>
</dbReference>
<protein>
    <submittedName>
        <fullName evidence="6">Transcriptional regulator MntR</fullName>
    </submittedName>
</protein>
<evidence type="ECO:0000256" key="3">
    <source>
        <dbReference type="ARBA" id="ARBA00023125"/>
    </source>
</evidence>
<dbReference type="AlphaFoldDB" id="A0A644V6M8"/>
<name>A0A644V6M8_9ZZZZ</name>
<dbReference type="InterPro" id="IPR022687">
    <property type="entry name" value="HTH_DTXR"/>
</dbReference>
<evidence type="ECO:0000256" key="2">
    <source>
        <dbReference type="ARBA" id="ARBA00023015"/>
    </source>
</evidence>